<evidence type="ECO:0000313" key="1">
    <source>
        <dbReference type="EMBL" id="MFD2918836.1"/>
    </source>
</evidence>
<name>A0ABW6A1V3_9BACT</name>
<reference evidence="2" key="1">
    <citation type="journal article" date="2019" name="Int. J. Syst. Evol. Microbiol.">
        <title>The Global Catalogue of Microorganisms (GCM) 10K type strain sequencing project: providing services to taxonomists for standard genome sequencing and annotation.</title>
        <authorList>
            <consortium name="The Broad Institute Genomics Platform"/>
            <consortium name="The Broad Institute Genome Sequencing Center for Infectious Disease"/>
            <person name="Wu L."/>
            <person name="Ma J."/>
        </authorList>
    </citation>
    <scope>NUCLEOTIDE SEQUENCE [LARGE SCALE GENOMIC DNA]</scope>
    <source>
        <strain evidence="2">KCTC 23299</strain>
    </source>
</reference>
<proteinExistence type="predicted"/>
<dbReference type="Proteomes" id="UP001597511">
    <property type="component" value="Unassembled WGS sequence"/>
</dbReference>
<gene>
    <name evidence="1" type="ORF">ACFS6H_03875</name>
</gene>
<keyword evidence="2" id="KW-1185">Reference proteome</keyword>
<sequence>MKPVSDALWHFIKHLSSGEKLFLRRNYIGLSTIKDPLYILLFDAIDKQPVYNEADILKKLAPEINSQNIAFQKHYLYQQICNALVQYESRKNEDAAIFNQIQLIQIFRRKGMLDEAKNLWRKTMIRARQAEAQALIIMLRNEFERMLLWSDGKAGYDELNTLFKDNIVTYNEYAEVIVMRDIYAEVLMLKRNAHFDWADTSIPHRIEALLRLLPTLKKNLADYFFWYRHYYRLCKATLLYLSNKNLPEAYQYVLDIIADWKQHGDYLKTDSEKFMDVLSMLNYLGTPLNMFKAVETAFNDPFNDKITDPILQAEFEALKYLTLNKLFHKMARYKEVADLIVYFKNRHDKWENKLNIETNRDMYISCSISCFVLENYDDALFFIKRGLLYFKDNTRIERVSLAQLFLLLIVYNMNNIKLFEAQYRSTYNYFYKKKNKHPFEKIIIQCLHGTFYLRNYAEKVKEFNKALTLLEQHKDNEVQKKVFSMFNFPRWLTSRVERVSYQQLVRMIVAEQTQAREQEQQ</sequence>
<dbReference type="EMBL" id="JBHUOZ010000001">
    <property type="protein sequence ID" value="MFD2918836.1"/>
    <property type="molecule type" value="Genomic_DNA"/>
</dbReference>
<evidence type="ECO:0000313" key="2">
    <source>
        <dbReference type="Proteomes" id="UP001597511"/>
    </source>
</evidence>
<dbReference type="RefSeq" id="WP_386095412.1">
    <property type="nucleotide sequence ID" value="NZ_JBHUOZ010000001.1"/>
</dbReference>
<accession>A0ABW6A1V3</accession>
<protein>
    <submittedName>
        <fullName evidence="1">Uncharacterized protein</fullName>
    </submittedName>
</protein>
<comment type="caution">
    <text evidence="1">The sequence shown here is derived from an EMBL/GenBank/DDBJ whole genome shotgun (WGS) entry which is preliminary data.</text>
</comment>
<organism evidence="1 2">
    <name type="scientific">Terrimonas rubra</name>
    <dbReference type="NCBI Taxonomy" id="1035890"/>
    <lineage>
        <taxon>Bacteria</taxon>
        <taxon>Pseudomonadati</taxon>
        <taxon>Bacteroidota</taxon>
        <taxon>Chitinophagia</taxon>
        <taxon>Chitinophagales</taxon>
        <taxon>Chitinophagaceae</taxon>
        <taxon>Terrimonas</taxon>
    </lineage>
</organism>